<proteinExistence type="predicted"/>
<comment type="caution">
    <text evidence="2">The sequence shown here is derived from an EMBL/GenBank/DDBJ whole genome shotgun (WGS) entry which is preliminary data.</text>
</comment>
<organism evidence="2 3">
    <name type="scientific">Steinernema carpocapsae</name>
    <name type="common">Entomopathogenic nematode</name>
    <dbReference type="NCBI Taxonomy" id="34508"/>
    <lineage>
        <taxon>Eukaryota</taxon>
        <taxon>Metazoa</taxon>
        <taxon>Ecdysozoa</taxon>
        <taxon>Nematoda</taxon>
        <taxon>Chromadorea</taxon>
        <taxon>Rhabditida</taxon>
        <taxon>Tylenchina</taxon>
        <taxon>Panagrolaimomorpha</taxon>
        <taxon>Strongyloidoidea</taxon>
        <taxon>Steinernematidae</taxon>
        <taxon>Steinernema</taxon>
    </lineage>
</organism>
<dbReference type="Proteomes" id="UP000298663">
    <property type="component" value="Unassembled WGS sequence"/>
</dbReference>
<protein>
    <submittedName>
        <fullName evidence="2">Uncharacterized protein</fullName>
    </submittedName>
</protein>
<accession>A0A4U5MVX8</accession>
<reference evidence="2 3" key="1">
    <citation type="journal article" date="2015" name="Genome Biol.">
        <title>Comparative genomics of Steinernema reveals deeply conserved gene regulatory networks.</title>
        <authorList>
            <person name="Dillman A.R."/>
            <person name="Macchietto M."/>
            <person name="Porter C.F."/>
            <person name="Rogers A."/>
            <person name="Williams B."/>
            <person name="Antoshechkin I."/>
            <person name="Lee M.M."/>
            <person name="Goodwin Z."/>
            <person name="Lu X."/>
            <person name="Lewis E.E."/>
            <person name="Goodrich-Blair H."/>
            <person name="Stock S.P."/>
            <person name="Adams B.J."/>
            <person name="Sternberg P.W."/>
            <person name="Mortazavi A."/>
        </authorList>
    </citation>
    <scope>NUCLEOTIDE SEQUENCE [LARGE SCALE GENOMIC DNA]</scope>
    <source>
        <strain evidence="2 3">ALL</strain>
    </source>
</reference>
<dbReference type="EMBL" id="AZBU02000006">
    <property type="protein sequence ID" value="TKR73991.1"/>
    <property type="molecule type" value="Genomic_DNA"/>
</dbReference>
<keyword evidence="1" id="KW-1133">Transmembrane helix</keyword>
<evidence type="ECO:0000313" key="2">
    <source>
        <dbReference type="EMBL" id="TKR73991.1"/>
    </source>
</evidence>
<dbReference type="AlphaFoldDB" id="A0A4U5MVX8"/>
<keyword evidence="1" id="KW-0812">Transmembrane</keyword>
<name>A0A4U5MVX8_STECR</name>
<gene>
    <name evidence="2" type="ORF">L596_021226</name>
</gene>
<evidence type="ECO:0000256" key="1">
    <source>
        <dbReference type="SAM" id="Phobius"/>
    </source>
</evidence>
<keyword evidence="3" id="KW-1185">Reference proteome</keyword>
<feature type="transmembrane region" description="Helical" evidence="1">
    <location>
        <begin position="43"/>
        <end position="63"/>
    </location>
</feature>
<reference evidence="2 3" key="2">
    <citation type="journal article" date="2019" name="G3 (Bethesda)">
        <title>Hybrid Assembly of the Genome of the Entomopathogenic Nematode Steinernema carpocapsae Identifies the X-Chromosome.</title>
        <authorList>
            <person name="Serra L."/>
            <person name="Macchietto M."/>
            <person name="Macias-Munoz A."/>
            <person name="McGill C.J."/>
            <person name="Rodriguez I.M."/>
            <person name="Rodriguez B."/>
            <person name="Murad R."/>
            <person name="Mortazavi A."/>
        </authorList>
    </citation>
    <scope>NUCLEOTIDE SEQUENCE [LARGE SCALE GENOMIC DNA]</scope>
    <source>
        <strain evidence="2 3">ALL</strain>
    </source>
</reference>
<sequence>MQAYNLQCIPAIIGLSRRRLVWTGKLLVYWGLSMRRNDWHTCFAVAAASVNVVVLAPATNFAFASGGRLVSRRPPRYVAAQRSNLASRASL</sequence>
<evidence type="ECO:0000313" key="3">
    <source>
        <dbReference type="Proteomes" id="UP000298663"/>
    </source>
</evidence>
<keyword evidence="1" id="KW-0472">Membrane</keyword>